<feature type="domain" description="Rieske" evidence="11">
    <location>
        <begin position="53"/>
        <end position="145"/>
    </location>
</feature>
<dbReference type="Pfam" id="PF00355">
    <property type="entry name" value="Rieske"/>
    <property type="match status" value="1"/>
</dbReference>
<dbReference type="InterPro" id="IPR036922">
    <property type="entry name" value="Rieske_2Fe-2S_sf"/>
</dbReference>
<protein>
    <recommendedName>
        <fullName evidence="2">Cytochrome bc1 complex Rieske iron-sulfur subunit</fullName>
    </recommendedName>
    <alternativeName>
        <fullName evidence="8">Cytochrome bc1 reductase complex subunit QcrA</fullName>
    </alternativeName>
</protein>
<dbReference type="EMBL" id="BSDI01000019">
    <property type="protein sequence ID" value="GLH98950.1"/>
    <property type="molecule type" value="Genomic_DNA"/>
</dbReference>
<dbReference type="PRINTS" id="PR00162">
    <property type="entry name" value="RIESKE"/>
</dbReference>
<evidence type="ECO:0000313" key="12">
    <source>
        <dbReference type="EMBL" id="GLH98950.1"/>
    </source>
</evidence>
<keyword evidence="7" id="KW-1015">Disulfide bond</keyword>
<feature type="compositionally biased region" description="Low complexity" evidence="10">
    <location>
        <begin position="19"/>
        <end position="52"/>
    </location>
</feature>
<evidence type="ECO:0000256" key="2">
    <source>
        <dbReference type="ARBA" id="ARBA00015816"/>
    </source>
</evidence>
<keyword evidence="13" id="KW-1185">Reference proteome</keyword>
<name>A0ABQ5QWM3_9ACTN</name>
<dbReference type="InterPro" id="IPR017941">
    <property type="entry name" value="Rieske_2Fe-2S"/>
</dbReference>
<keyword evidence="4" id="KW-0479">Metal-binding</keyword>
<dbReference type="InterPro" id="IPR005805">
    <property type="entry name" value="Rieske_Fe-S_prot_C"/>
</dbReference>
<evidence type="ECO:0000256" key="9">
    <source>
        <dbReference type="ARBA" id="ARBA00034078"/>
    </source>
</evidence>
<dbReference type="Proteomes" id="UP001144280">
    <property type="component" value="Unassembled WGS sequence"/>
</dbReference>
<evidence type="ECO:0000256" key="7">
    <source>
        <dbReference type="ARBA" id="ARBA00023157"/>
    </source>
</evidence>
<dbReference type="InterPro" id="IPR014349">
    <property type="entry name" value="Rieske_Fe-S_prot"/>
</dbReference>
<evidence type="ECO:0000256" key="1">
    <source>
        <dbReference type="ARBA" id="ARBA00002494"/>
    </source>
</evidence>
<keyword evidence="6" id="KW-0411">Iron-sulfur</keyword>
<sequence length="146" mass="14025">MLAAGAVGTVGLVAACGSDDSGDSASTSSGSTTPTAAAPSASSSADSGSTGSNALASTSEIPVGSGKIFEDEKVVITQPTEGDFKCFSAVCTHQGCLVSKVDSDAITCTCHQSTFSLKDGSVLGGPAKSALPAADITVSGTSISLA</sequence>
<dbReference type="Gene3D" id="2.102.10.10">
    <property type="entry name" value="Rieske [2Fe-2S] iron-sulphur domain"/>
    <property type="match status" value="1"/>
</dbReference>
<evidence type="ECO:0000256" key="4">
    <source>
        <dbReference type="ARBA" id="ARBA00022723"/>
    </source>
</evidence>
<evidence type="ECO:0000256" key="8">
    <source>
        <dbReference type="ARBA" id="ARBA00029586"/>
    </source>
</evidence>
<dbReference type="PANTHER" id="PTHR10134">
    <property type="entry name" value="CYTOCHROME B-C1 COMPLEX SUBUNIT RIESKE, MITOCHONDRIAL"/>
    <property type="match status" value="1"/>
</dbReference>
<evidence type="ECO:0000259" key="11">
    <source>
        <dbReference type="PROSITE" id="PS51296"/>
    </source>
</evidence>
<dbReference type="SUPFAM" id="SSF50022">
    <property type="entry name" value="ISP domain"/>
    <property type="match status" value="1"/>
</dbReference>
<organism evidence="12 13">
    <name type="scientific">Phytohabitans aurantiacus</name>
    <dbReference type="NCBI Taxonomy" id="3016789"/>
    <lineage>
        <taxon>Bacteria</taxon>
        <taxon>Bacillati</taxon>
        <taxon>Actinomycetota</taxon>
        <taxon>Actinomycetes</taxon>
        <taxon>Micromonosporales</taxon>
        <taxon>Micromonosporaceae</taxon>
    </lineage>
</organism>
<evidence type="ECO:0000313" key="13">
    <source>
        <dbReference type="Proteomes" id="UP001144280"/>
    </source>
</evidence>
<comment type="cofactor">
    <cofactor evidence="9">
        <name>[2Fe-2S] cluster</name>
        <dbReference type="ChEBI" id="CHEBI:190135"/>
    </cofactor>
</comment>
<dbReference type="CDD" id="cd03467">
    <property type="entry name" value="Rieske"/>
    <property type="match status" value="1"/>
</dbReference>
<evidence type="ECO:0000256" key="5">
    <source>
        <dbReference type="ARBA" id="ARBA00023004"/>
    </source>
</evidence>
<feature type="region of interest" description="Disordered" evidence="10">
    <location>
        <begin position="19"/>
        <end position="58"/>
    </location>
</feature>
<keyword evidence="3" id="KW-0001">2Fe-2S</keyword>
<gene>
    <name evidence="12" type="ORF">Pa4123_42250</name>
</gene>
<accession>A0ABQ5QWM3</accession>
<comment type="function">
    <text evidence="1">Iron-sulfur subunit of the cytochrome bc1 complex, an essential component of the respiratory electron transport chain required for ATP synthesis. The bc1 complex catalyzes the oxidation of menaquinol and the reduction of cytochrome c in the respiratory chain. The bc1 complex operates through a Q-cycle mechanism that couples electron transfer to generation of the proton gradient that drives ATP synthesis.</text>
</comment>
<reference evidence="12" key="1">
    <citation type="submission" date="2022-12" db="EMBL/GenBank/DDBJ databases">
        <title>New Phytohabitans aurantiacus sp. RD004123 nov., an actinomycete isolated from soil.</title>
        <authorList>
            <person name="Triningsih D.W."/>
            <person name="Harunari E."/>
            <person name="Igarashi Y."/>
        </authorList>
    </citation>
    <scope>NUCLEOTIDE SEQUENCE</scope>
    <source>
        <strain evidence="12">RD004123</strain>
    </source>
</reference>
<comment type="caution">
    <text evidence="12">The sequence shown here is derived from an EMBL/GenBank/DDBJ whole genome shotgun (WGS) entry which is preliminary data.</text>
</comment>
<evidence type="ECO:0000256" key="6">
    <source>
        <dbReference type="ARBA" id="ARBA00023014"/>
    </source>
</evidence>
<dbReference type="PROSITE" id="PS51296">
    <property type="entry name" value="RIESKE"/>
    <property type="match status" value="1"/>
</dbReference>
<proteinExistence type="predicted"/>
<evidence type="ECO:0000256" key="10">
    <source>
        <dbReference type="SAM" id="MobiDB-lite"/>
    </source>
</evidence>
<keyword evidence="5" id="KW-0408">Iron</keyword>
<evidence type="ECO:0000256" key="3">
    <source>
        <dbReference type="ARBA" id="ARBA00022714"/>
    </source>
</evidence>